<gene>
    <name evidence="2" type="ORF">C447_00515</name>
</gene>
<name>M0M899_9EURY</name>
<proteinExistence type="predicted"/>
<evidence type="ECO:0000313" key="2">
    <source>
        <dbReference type="EMBL" id="EMA42027.1"/>
    </source>
</evidence>
<organism evidence="2 3">
    <name type="scientific">Halococcus hamelinensis 100A6</name>
    <dbReference type="NCBI Taxonomy" id="1132509"/>
    <lineage>
        <taxon>Archaea</taxon>
        <taxon>Methanobacteriati</taxon>
        <taxon>Methanobacteriota</taxon>
        <taxon>Stenosarchaea group</taxon>
        <taxon>Halobacteria</taxon>
        <taxon>Halobacteriales</taxon>
        <taxon>Halococcaceae</taxon>
        <taxon>Halococcus</taxon>
    </lineage>
</organism>
<dbReference type="EMBL" id="AOMB01000003">
    <property type="protein sequence ID" value="EMA42027.1"/>
    <property type="molecule type" value="Genomic_DNA"/>
</dbReference>
<accession>M0M899</accession>
<feature type="compositionally biased region" description="Low complexity" evidence="1">
    <location>
        <begin position="86"/>
        <end position="106"/>
    </location>
</feature>
<keyword evidence="3" id="KW-1185">Reference proteome</keyword>
<dbReference type="PATRIC" id="fig|1132509.6.peg.122"/>
<evidence type="ECO:0000313" key="3">
    <source>
        <dbReference type="Proteomes" id="UP000011566"/>
    </source>
</evidence>
<protein>
    <submittedName>
        <fullName evidence="2">Uncharacterized protein</fullName>
    </submittedName>
</protein>
<dbReference type="RefSeq" id="WP_007689750.1">
    <property type="nucleotide sequence ID" value="NZ_AJRK01000420.1"/>
</dbReference>
<feature type="region of interest" description="Disordered" evidence="1">
    <location>
        <begin position="85"/>
        <end position="107"/>
    </location>
</feature>
<dbReference type="AlphaFoldDB" id="M0M899"/>
<reference evidence="2 3" key="1">
    <citation type="journal article" date="2014" name="PLoS Genet.">
        <title>Phylogenetically driven sequencing of extremely halophilic archaea reveals strategies for static and dynamic osmo-response.</title>
        <authorList>
            <person name="Becker E.A."/>
            <person name="Seitzer P.M."/>
            <person name="Tritt A."/>
            <person name="Larsen D."/>
            <person name="Krusor M."/>
            <person name="Yao A.I."/>
            <person name="Wu D."/>
            <person name="Madern D."/>
            <person name="Eisen J.A."/>
            <person name="Darling A.E."/>
            <person name="Facciotti M.T."/>
        </authorList>
    </citation>
    <scope>NUCLEOTIDE SEQUENCE [LARGE SCALE GENOMIC DNA]</scope>
    <source>
        <strain evidence="2 3">100A6</strain>
    </source>
</reference>
<dbReference type="Proteomes" id="UP000011566">
    <property type="component" value="Unassembled WGS sequence"/>
</dbReference>
<evidence type="ECO:0000256" key="1">
    <source>
        <dbReference type="SAM" id="MobiDB-lite"/>
    </source>
</evidence>
<sequence length="247" mass="26675">MSVSSIDLINQTEGLLTYEISYNGAYQKGELENALVRTVDAKRVQASSIQVTNVEQHVATVQVATDGDENPTTLGNRMLRSLQLNTSAQTATSETSTATESESSEANATHYQIDFVQGEAIENLRHPPSNYYTPDKLIRYAHGSTENTLKRSSDGEFTTNDTLASAVESSDIVVMSNGTARVSFRIAEGADPVTLTLASYEKPGPVWSPTSEANQTFIDANIRTFEPGGVYTLRVDLPPTATEEASG</sequence>
<comment type="caution">
    <text evidence="2">The sequence shown here is derived from an EMBL/GenBank/DDBJ whole genome shotgun (WGS) entry which is preliminary data.</text>
</comment>
<dbReference type="OrthoDB" id="214970at2157"/>